<accession>A0ABV8JD91</accession>
<evidence type="ECO:0000256" key="2">
    <source>
        <dbReference type="SAM" id="Phobius"/>
    </source>
</evidence>
<gene>
    <name evidence="3" type="ORF">ACFOUO_00450</name>
</gene>
<reference evidence="4" key="1">
    <citation type="journal article" date="2019" name="Int. J. Syst. Evol. Microbiol.">
        <title>The Global Catalogue of Microorganisms (GCM) 10K type strain sequencing project: providing services to taxonomists for standard genome sequencing and annotation.</title>
        <authorList>
            <consortium name="The Broad Institute Genomics Platform"/>
            <consortium name="The Broad Institute Genome Sequencing Center for Infectious Disease"/>
            <person name="Wu L."/>
            <person name="Ma J."/>
        </authorList>
    </citation>
    <scope>NUCLEOTIDE SEQUENCE [LARGE SCALE GENOMIC DNA]</scope>
    <source>
        <strain evidence="4">IBRC-M 10813</strain>
    </source>
</reference>
<proteinExistence type="predicted"/>
<evidence type="ECO:0000256" key="1">
    <source>
        <dbReference type="SAM" id="MobiDB-lite"/>
    </source>
</evidence>
<evidence type="ECO:0000313" key="3">
    <source>
        <dbReference type="EMBL" id="MFC4075294.1"/>
    </source>
</evidence>
<dbReference type="Proteomes" id="UP001595843">
    <property type="component" value="Unassembled WGS sequence"/>
</dbReference>
<evidence type="ECO:0008006" key="5">
    <source>
        <dbReference type="Google" id="ProtNLM"/>
    </source>
</evidence>
<keyword evidence="2" id="KW-0472">Membrane</keyword>
<keyword evidence="2" id="KW-0812">Transmembrane</keyword>
<keyword evidence="2" id="KW-1133">Transmembrane helix</keyword>
<keyword evidence="4" id="KW-1185">Reference proteome</keyword>
<protein>
    <recommendedName>
        <fullName evidence="5">Sporulation protein YhaL</fullName>
    </recommendedName>
</protein>
<feature type="region of interest" description="Disordered" evidence="1">
    <location>
        <begin position="43"/>
        <end position="62"/>
    </location>
</feature>
<comment type="caution">
    <text evidence="3">The sequence shown here is derived from an EMBL/GenBank/DDBJ whole genome shotgun (WGS) entry which is preliminary data.</text>
</comment>
<dbReference type="EMBL" id="JBHSAP010000003">
    <property type="protein sequence ID" value="MFC4075294.1"/>
    <property type="molecule type" value="Genomic_DNA"/>
</dbReference>
<name>A0ABV8JD91_9BACL</name>
<organism evidence="3 4">
    <name type="scientific">Salinithrix halophila</name>
    <dbReference type="NCBI Taxonomy" id="1485204"/>
    <lineage>
        <taxon>Bacteria</taxon>
        <taxon>Bacillati</taxon>
        <taxon>Bacillota</taxon>
        <taxon>Bacilli</taxon>
        <taxon>Bacillales</taxon>
        <taxon>Thermoactinomycetaceae</taxon>
        <taxon>Salinithrix</taxon>
    </lineage>
</organism>
<evidence type="ECO:0000313" key="4">
    <source>
        <dbReference type="Proteomes" id="UP001595843"/>
    </source>
</evidence>
<feature type="transmembrane region" description="Helical" evidence="2">
    <location>
        <begin position="12"/>
        <end position="34"/>
    </location>
</feature>
<dbReference type="RefSeq" id="WP_380701074.1">
    <property type="nucleotide sequence ID" value="NZ_JBHSAP010000003.1"/>
</dbReference>
<sequence>MEFFTDWINLKGWIWFLSFFFISILVVTGVTMIVTEKIERRHKEEFEQEFSGPLKPVSAEEE</sequence>